<name>A0A2M4D331_ANODA</name>
<keyword evidence="1" id="KW-0812">Transmembrane</keyword>
<proteinExistence type="predicted"/>
<protein>
    <submittedName>
        <fullName evidence="2">Uncharacterized protein</fullName>
    </submittedName>
</protein>
<keyword evidence="1" id="KW-0472">Membrane</keyword>
<accession>A0A2M4D331</accession>
<evidence type="ECO:0000313" key="2">
    <source>
        <dbReference type="EMBL" id="MBW71957.1"/>
    </source>
</evidence>
<evidence type="ECO:0000256" key="1">
    <source>
        <dbReference type="SAM" id="Phobius"/>
    </source>
</evidence>
<organism evidence="2">
    <name type="scientific">Anopheles darlingi</name>
    <name type="common">Mosquito</name>
    <dbReference type="NCBI Taxonomy" id="43151"/>
    <lineage>
        <taxon>Eukaryota</taxon>
        <taxon>Metazoa</taxon>
        <taxon>Ecdysozoa</taxon>
        <taxon>Arthropoda</taxon>
        <taxon>Hexapoda</taxon>
        <taxon>Insecta</taxon>
        <taxon>Pterygota</taxon>
        <taxon>Neoptera</taxon>
        <taxon>Endopterygota</taxon>
        <taxon>Diptera</taxon>
        <taxon>Nematocera</taxon>
        <taxon>Culicoidea</taxon>
        <taxon>Culicidae</taxon>
        <taxon>Anophelinae</taxon>
        <taxon>Anopheles</taxon>
    </lineage>
</organism>
<reference evidence="2" key="1">
    <citation type="submission" date="2018-01" db="EMBL/GenBank/DDBJ databases">
        <title>An insight into the sialome of Amazonian anophelines.</title>
        <authorList>
            <person name="Ribeiro J.M."/>
            <person name="Scarpassa V."/>
            <person name="Calvo E."/>
        </authorList>
    </citation>
    <scope>NUCLEOTIDE SEQUENCE</scope>
</reference>
<keyword evidence="1" id="KW-1133">Transmembrane helix</keyword>
<dbReference type="AlphaFoldDB" id="A0A2M4D331"/>
<sequence>MCEINKRTTAERVLWPPRCLSALLCEVFVVMISVVDALLVCPCCTVVVVHVVCSRRAPRSVSVFVACALIPASSSSVCSTSF</sequence>
<dbReference type="EMBL" id="GGFL01007779">
    <property type="protein sequence ID" value="MBW71957.1"/>
    <property type="molecule type" value="Transcribed_RNA"/>
</dbReference>
<feature type="transmembrane region" description="Helical" evidence="1">
    <location>
        <begin position="20"/>
        <end position="53"/>
    </location>
</feature>